<name>A0A9P6T4Q7_9FUNG</name>
<keyword evidence="1" id="KW-0547">Nucleotide-binding</keyword>
<dbReference type="PANTHER" id="PTHR42854">
    <property type="entry name" value="EUKARYOTIC TRANSLATION INITIATION FACTOR 2 SUBUNIT 3 FAMILY MEMBER"/>
    <property type="match status" value="1"/>
</dbReference>
<evidence type="ECO:0000256" key="2">
    <source>
        <dbReference type="ARBA" id="ARBA00022917"/>
    </source>
</evidence>
<evidence type="ECO:0000256" key="1">
    <source>
        <dbReference type="ARBA" id="ARBA00022741"/>
    </source>
</evidence>
<dbReference type="Proteomes" id="UP000703661">
    <property type="component" value="Unassembled WGS sequence"/>
</dbReference>
<dbReference type="GO" id="GO:0000049">
    <property type="term" value="F:tRNA binding"/>
    <property type="evidence" value="ECO:0007669"/>
    <property type="project" value="TreeGrafter"/>
</dbReference>
<keyword evidence="3" id="KW-0342">GTP-binding</keyword>
<dbReference type="InterPro" id="IPR050543">
    <property type="entry name" value="eIF2G"/>
</dbReference>
<dbReference type="Gene3D" id="2.40.30.10">
    <property type="entry name" value="Translation factors"/>
    <property type="match status" value="1"/>
</dbReference>
<evidence type="ECO:0000256" key="3">
    <source>
        <dbReference type="ARBA" id="ARBA00023134"/>
    </source>
</evidence>
<dbReference type="GO" id="GO:0005850">
    <property type="term" value="C:eukaryotic translation initiation factor 2 complex"/>
    <property type="evidence" value="ECO:0007669"/>
    <property type="project" value="TreeGrafter"/>
</dbReference>
<reference evidence="4" key="1">
    <citation type="journal article" date="2020" name="Fungal Divers.">
        <title>Resolving the Mortierellaceae phylogeny through synthesis of multi-gene phylogenetics and phylogenomics.</title>
        <authorList>
            <person name="Vandepol N."/>
            <person name="Liber J."/>
            <person name="Desiro A."/>
            <person name="Na H."/>
            <person name="Kennedy M."/>
            <person name="Barry K."/>
            <person name="Grigoriev I.V."/>
            <person name="Miller A.N."/>
            <person name="O'Donnell K."/>
            <person name="Stajich J.E."/>
            <person name="Bonito G."/>
        </authorList>
    </citation>
    <scope>NUCLEOTIDE SEQUENCE</scope>
    <source>
        <strain evidence="4">NRRL 2769</strain>
    </source>
</reference>
<dbReference type="AlphaFoldDB" id="A0A9P6T4Q7"/>
<proteinExistence type="predicted"/>
<protein>
    <submittedName>
        <fullName evidence="4">Uncharacterized protein</fullName>
    </submittedName>
</protein>
<dbReference type="InterPro" id="IPR009000">
    <property type="entry name" value="Transl_B-barrel_sf"/>
</dbReference>
<sequence length="89" mass="9829">MVPISAQFKCNIDTVNKYIDKRILIPIRDLTAYLRLIVIRSFDVKPGAEADSLTRGIGGCSILSGASKLRDKIEIRPGIVTKDNEGKIK</sequence>
<evidence type="ECO:0000313" key="5">
    <source>
        <dbReference type="Proteomes" id="UP000703661"/>
    </source>
</evidence>
<dbReference type="SUPFAM" id="SSF50447">
    <property type="entry name" value="Translation proteins"/>
    <property type="match status" value="1"/>
</dbReference>
<gene>
    <name evidence="4" type="ORF">BGZ80_002776</name>
</gene>
<comment type="caution">
    <text evidence="4">The sequence shown here is derived from an EMBL/GenBank/DDBJ whole genome shotgun (WGS) entry which is preliminary data.</text>
</comment>
<dbReference type="GO" id="GO:0003743">
    <property type="term" value="F:translation initiation factor activity"/>
    <property type="evidence" value="ECO:0007669"/>
    <property type="project" value="TreeGrafter"/>
</dbReference>
<dbReference type="GO" id="GO:0005829">
    <property type="term" value="C:cytosol"/>
    <property type="evidence" value="ECO:0007669"/>
    <property type="project" value="TreeGrafter"/>
</dbReference>
<evidence type="ECO:0000313" key="4">
    <source>
        <dbReference type="EMBL" id="KAG0024461.1"/>
    </source>
</evidence>
<keyword evidence="2" id="KW-0648">Protein biosynthesis</keyword>
<dbReference type="OrthoDB" id="1045173at2759"/>
<dbReference type="GO" id="GO:0005525">
    <property type="term" value="F:GTP binding"/>
    <property type="evidence" value="ECO:0007669"/>
    <property type="project" value="UniProtKB-KW"/>
</dbReference>
<keyword evidence="5" id="KW-1185">Reference proteome</keyword>
<accession>A0A9P6T4Q7</accession>
<dbReference type="GO" id="GO:0001731">
    <property type="term" value="P:formation of translation preinitiation complex"/>
    <property type="evidence" value="ECO:0007669"/>
    <property type="project" value="TreeGrafter"/>
</dbReference>
<organism evidence="4 5">
    <name type="scientific">Entomortierella chlamydospora</name>
    <dbReference type="NCBI Taxonomy" id="101097"/>
    <lineage>
        <taxon>Eukaryota</taxon>
        <taxon>Fungi</taxon>
        <taxon>Fungi incertae sedis</taxon>
        <taxon>Mucoromycota</taxon>
        <taxon>Mortierellomycotina</taxon>
        <taxon>Mortierellomycetes</taxon>
        <taxon>Mortierellales</taxon>
        <taxon>Mortierellaceae</taxon>
        <taxon>Entomortierella</taxon>
    </lineage>
</organism>
<dbReference type="EMBL" id="JAAAID010000017">
    <property type="protein sequence ID" value="KAG0024461.1"/>
    <property type="molecule type" value="Genomic_DNA"/>
</dbReference>
<dbReference type="PANTHER" id="PTHR42854:SF3">
    <property type="entry name" value="EUKARYOTIC TRANSLATION INITIATION FACTOR 2 SUBUNIT 3-RELATED"/>
    <property type="match status" value="1"/>
</dbReference>